<dbReference type="InterPro" id="IPR006194">
    <property type="entry name" value="Gly-tRNA-synth_heterodimer"/>
</dbReference>
<dbReference type="GO" id="GO:0006426">
    <property type="term" value="P:glycyl-tRNA aminoacylation"/>
    <property type="evidence" value="ECO:0007669"/>
    <property type="project" value="UniProtKB-UniRule"/>
</dbReference>
<evidence type="ECO:0000256" key="5">
    <source>
        <dbReference type="ARBA" id="ARBA00022840"/>
    </source>
</evidence>
<dbReference type="Proteomes" id="UP000502958">
    <property type="component" value="Chromosome"/>
</dbReference>
<comment type="similarity">
    <text evidence="1 9">Belongs to the class-II aminoacyl-tRNA synthetase family.</text>
</comment>
<dbReference type="InterPro" id="IPR002310">
    <property type="entry name" value="Gly-tRNA_ligase_asu"/>
</dbReference>
<evidence type="ECO:0000256" key="3">
    <source>
        <dbReference type="ARBA" id="ARBA00022598"/>
    </source>
</evidence>
<comment type="subunit">
    <text evidence="2 9">Tetramer of two alpha and two beta subunits.</text>
</comment>
<gene>
    <name evidence="9 10" type="primary">glyQ</name>
    <name evidence="10" type="ORF">GUU85_00625</name>
</gene>
<name>A0A6C1FBB0_BUCUN</name>
<dbReference type="SUPFAM" id="SSF55681">
    <property type="entry name" value="Class II aaRS and biotin synthetases"/>
    <property type="match status" value="1"/>
</dbReference>
<evidence type="ECO:0000256" key="2">
    <source>
        <dbReference type="ARBA" id="ARBA00011209"/>
    </source>
</evidence>
<dbReference type="Gene3D" id="1.20.58.180">
    <property type="entry name" value="Class II aaRS and biotin synthetases, domain 2"/>
    <property type="match status" value="1"/>
</dbReference>
<accession>A0A6C1FBB0</accession>
<dbReference type="FunFam" id="3.30.930.10:FF:000006">
    <property type="entry name" value="Glycine--tRNA ligase alpha subunit"/>
    <property type="match status" value="1"/>
</dbReference>
<comment type="catalytic activity">
    <reaction evidence="8 9">
        <text>tRNA(Gly) + glycine + ATP = glycyl-tRNA(Gly) + AMP + diphosphate</text>
        <dbReference type="Rhea" id="RHEA:16013"/>
        <dbReference type="Rhea" id="RHEA-COMP:9664"/>
        <dbReference type="Rhea" id="RHEA-COMP:9683"/>
        <dbReference type="ChEBI" id="CHEBI:30616"/>
        <dbReference type="ChEBI" id="CHEBI:33019"/>
        <dbReference type="ChEBI" id="CHEBI:57305"/>
        <dbReference type="ChEBI" id="CHEBI:78442"/>
        <dbReference type="ChEBI" id="CHEBI:78522"/>
        <dbReference type="ChEBI" id="CHEBI:456215"/>
        <dbReference type="EC" id="6.1.1.14"/>
    </reaction>
</comment>
<dbReference type="HAMAP" id="MF_00254">
    <property type="entry name" value="Gly_tRNA_synth_alpha"/>
    <property type="match status" value="1"/>
</dbReference>
<evidence type="ECO:0000256" key="7">
    <source>
        <dbReference type="ARBA" id="ARBA00023146"/>
    </source>
</evidence>
<dbReference type="NCBIfam" id="NF006827">
    <property type="entry name" value="PRK09348.1"/>
    <property type="match status" value="1"/>
</dbReference>
<dbReference type="PRINTS" id="PR01044">
    <property type="entry name" value="TRNASYNTHGA"/>
</dbReference>
<dbReference type="Pfam" id="PF02091">
    <property type="entry name" value="tRNA-synt_2e"/>
    <property type="match status" value="1"/>
</dbReference>
<keyword evidence="5 9" id="KW-0067">ATP-binding</keyword>
<protein>
    <recommendedName>
        <fullName evidence="9">Glycine--tRNA ligase alpha subunit</fullName>
        <ecNumber evidence="9">6.1.1.14</ecNumber>
    </recommendedName>
    <alternativeName>
        <fullName evidence="9">Glycyl-tRNA synthetase alpha subunit</fullName>
        <shortName evidence="9">GlyRS</shortName>
    </alternativeName>
</protein>
<evidence type="ECO:0000256" key="9">
    <source>
        <dbReference type="HAMAP-Rule" id="MF_00254"/>
    </source>
</evidence>
<dbReference type="PANTHER" id="PTHR30075:SF2">
    <property type="entry name" value="GLYCINE--TRNA LIGASE, CHLOROPLASTIC_MITOCHONDRIAL 2"/>
    <property type="match status" value="1"/>
</dbReference>
<dbReference type="InterPro" id="IPR045864">
    <property type="entry name" value="aa-tRNA-synth_II/BPL/LPL"/>
</dbReference>
<dbReference type="EMBL" id="CP047588">
    <property type="protein sequence ID" value="QIE01880.1"/>
    <property type="molecule type" value="Genomic_DNA"/>
</dbReference>
<dbReference type="EC" id="6.1.1.14" evidence="9"/>
<proteinExistence type="inferred from homology"/>
<organism evidence="10 11">
    <name type="scientific">Buchnera aphidicola subsp. Uroleucon sonchi</name>
    <dbReference type="NCBI Taxonomy" id="118118"/>
    <lineage>
        <taxon>Bacteria</taxon>
        <taxon>Pseudomonadati</taxon>
        <taxon>Pseudomonadota</taxon>
        <taxon>Gammaproteobacteria</taxon>
        <taxon>Enterobacterales</taxon>
        <taxon>Erwiniaceae</taxon>
        <taxon>Buchnera</taxon>
    </lineage>
</organism>
<evidence type="ECO:0000313" key="10">
    <source>
        <dbReference type="EMBL" id="QIE01880.1"/>
    </source>
</evidence>
<sequence>MKHNCNDFYHLIDILQKYWLQQGCTIFQSLDLPIGAGTFHQKTFLGTIGPEPIRAAYIQACRRPLDGRYGDNPNRLQHYYQFQVIMKPPLDDIQNLYLHSLNLLNINEKINDIRFVEDNWENPTLGAWGIGWEVWLNGIEVTQFTYFQQVGGLECNPITVEITYGLERLAMHIQKKSNIYNVIWNIHNNKKITYGDIFQQNEIEQSKYNFQYSNIDFLFYTFEQYILESKQLIKLTKPLLLVAYENILQANHIFNLLDARKVISANERQNYILRIRKLTTQIAKKYLNQREQLGFPLCIHTREKNENTNTIN</sequence>
<evidence type="ECO:0000256" key="6">
    <source>
        <dbReference type="ARBA" id="ARBA00022917"/>
    </source>
</evidence>
<dbReference type="AlphaFoldDB" id="A0A6C1FBB0"/>
<dbReference type="PANTHER" id="PTHR30075">
    <property type="entry name" value="GLYCYL-TRNA SYNTHETASE"/>
    <property type="match status" value="1"/>
</dbReference>
<keyword evidence="3 9" id="KW-0436">Ligase</keyword>
<keyword evidence="9" id="KW-0963">Cytoplasm</keyword>
<evidence type="ECO:0000256" key="8">
    <source>
        <dbReference type="ARBA" id="ARBA00047937"/>
    </source>
</evidence>
<keyword evidence="6 9" id="KW-0648">Protein biosynthesis</keyword>
<dbReference type="RefSeq" id="WP_163119001.1">
    <property type="nucleotide sequence ID" value="NZ_CP047588.1"/>
</dbReference>
<keyword evidence="7 9" id="KW-0030">Aminoacyl-tRNA synthetase</keyword>
<keyword evidence="4 9" id="KW-0547">Nucleotide-binding</keyword>
<comment type="subcellular location">
    <subcellularLocation>
        <location evidence="9">Cytoplasm</location>
    </subcellularLocation>
</comment>
<evidence type="ECO:0000313" key="11">
    <source>
        <dbReference type="Proteomes" id="UP000502958"/>
    </source>
</evidence>
<dbReference type="GO" id="GO:0005829">
    <property type="term" value="C:cytosol"/>
    <property type="evidence" value="ECO:0007669"/>
    <property type="project" value="TreeGrafter"/>
</dbReference>
<dbReference type="Gene3D" id="3.30.930.10">
    <property type="entry name" value="Bira Bifunctional Protein, Domain 2"/>
    <property type="match status" value="1"/>
</dbReference>
<dbReference type="GO" id="GO:0004820">
    <property type="term" value="F:glycine-tRNA ligase activity"/>
    <property type="evidence" value="ECO:0007669"/>
    <property type="project" value="UniProtKB-UniRule"/>
</dbReference>
<reference evidence="10 11" key="1">
    <citation type="submission" date="2020-01" db="EMBL/GenBank/DDBJ databases">
        <title>Complete genome of Buchnera aphidicola isolated from Chaitophorus populeti.</title>
        <authorList>
            <person name="Park J."/>
            <person name="Xi H."/>
        </authorList>
    </citation>
    <scope>NUCLEOTIDE SEQUENCE [LARGE SCALE GENOMIC DNA]</scope>
    <source>
        <strain evidence="10 11">UsonBac</strain>
    </source>
</reference>
<evidence type="ECO:0000256" key="4">
    <source>
        <dbReference type="ARBA" id="ARBA00022741"/>
    </source>
</evidence>
<evidence type="ECO:0000256" key="1">
    <source>
        <dbReference type="ARBA" id="ARBA00008226"/>
    </source>
</evidence>
<dbReference type="NCBIfam" id="TIGR00388">
    <property type="entry name" value="glyQ"/>
    <property type="match status" value="1"/>
</dbReference>
<dbReference type="PROSITE" id="PS50861">
    <property type="entry name" value="AA_TRNA_LIGASE_II_GLYAB"/>
    <property type="match status" value="1"/>
</dbReference>
<dbReference type="GO" id="GO:0005524">
    <property type="term" value="F:ATP binding"/>
    <property type="evidence" value="ECO:0007669"/>
    <property type="project" value="UniProtKB-UniRule"/>
</dbReference>